<feature type="transmembrane region" description="Helical" evidence="12">
    <location>
        <begin position="20"/>
        <end position="39"/>
    </location>
</feature>
<keyword evidence="6 12" id="KW-0812">Transmembrane</keyword>
<accession>A0A2W5Q217</accession>
<dbReference type="PROSITE" id="PS00211">
    <property type="entry name" value="ABC_TRANSPORTER_1"/>
    <property type="match status" value="1"/>
</dbReference>
<feature type="transmembrane region" description="Helical" evidence="12">
    <location>
        <begin position="152"/>
        <end position="174"/>
    </location>
</feature>
<evidence type="ECO:0000256" key="4">
    <source>
        <dbReference type="ARBA" id="ARBA00022519"/>
    </source>
</evidence>
<organism evidence="15 16">
    <name type="scientific">Rhodovulum sulfidophilum</name>
    <name type="common">Rhodobacter sulfidophilus</name>
    <dbReference type="NCBI Taxonomy" id="35806"/>
    <lineage>
        <taxon>Bacteria</taxon>
        <taxon>Pseudomonadati</taxon>
        <taxon>Pseudomonadota</taxon>
        <taxon>Alphaproteobacteria</taxon>
        <taxon>Rhodobacterales</taxon>
        <taxon>Paracoccaceae</taxon>
        <taxon>Rhodovulum</taxon>
    </lineage>
</organism>
<evidence type="ECO:0000313" key="15">
    <source>
        <dbReference type="EMBL" id="PZQ51307.1"/>
    </source>
</evidence>
<dbReference type="CDD" id="cd18562">
    <property type="entry name" value="ABC_6TM_NdvA_beta-glucan_exporter_like"/>
    <property type="match status" value="1"/>
</dbReference>
<evidence type="ECO:0000256" key="1">
    <source>
        <dbReference type="ARBA" id="ARBA00004651"/>
    </source>
</evidence>
<name>A0A2W5Q217_RHOSU</name>
<evidence type="ECO:0000256" key="3">
    <source>
        <dbReference type="ARBA" id="ARBA00022475"/>
    </source>
</evidence>
<dbReference type="Proteomes" id="UP000249185">
    <property type="component" value="Unassembled WGS sequence"/>
</dbReference>
<keyword evidence="4" id="KW-0997">Cell inner membrane</keyword>
<dbReference type="GO" id="GO:0015421">
    <property type="term" value="F:ABC-type oligopeptide transporter activity"/>
    <property type="evidence" value="ECO:0007669"/>
    <property type="project" value="TreeGrafter"/>
</dbReference>
<dbReference type="SUPFAM" id="SSF52540">
    <property type="entry name" value="P-loop containing nucleoside triphosphate hydrolases"/>
    <property type="match status" value="1"/>
</dbReference>
<dbReference type="InterPro" id="IPR005896">
    <property type="entry name" value="NdvA"/>
</dbReference>
<evidence type="ECO:0000313" key="16">
    <source>
        <dbReference type="Proteomes" id="UP000249185"/>
    </source>
</evidence>
<dbReference type="AlphaFoldDB" id="A0A2W5Q217"/>
<feature type="transmembrane region" description="Helical" evidence="12">
    <location>
        <begin position="236"/>
        <end position="262"/>
    </location>
</feature>
<keyword evidence="10 12" id="KW-1133">Transmembrane helix</keyword>
<evidence type="ECO:0000256" key="6">
    <source>
        <dbReference type="ARBA" id="ARBA00022692"/>
    </source>
</evidence>
<dbReference type="Pfam" id="PF00664">
    <property type="entry name" value="ABC_membrane"/>
    <property type="match status" value="1"/>
</dbReference>
<dbReference type="SUPFAM" id="SSF90123">
    <property type="entry name" value="ABC transporter transmembrane region"/>
    <property type="match status" value="1"/>
</dbReference>
<evidence type="ECO:0000256" key="8">
    <source>
        <dbReference type="ARBA" id="ARBA00022840"/>
    </source>
</evidence>
<proteinExistence type="predicted"/>
<reference evidence="15 16" key="1">
    <citation type="submission" date="2017-08" db="EMBL/GenBank/DDBJ databases">
        <title>Infants hospitalized years apart are colonized by the same room-sourced microbial strains.</title>
        <authorList>
            <person name="Brooks B."/>
            <person name="Olm M.R."/>
            <person name="Firek B.A."/>
            <person name="Baker R."/>
            <person name="Thomas B.C."/>
            <person name="Morowitz M.J."/>
            <person name="Banfield J.F."/>
        </authorList>
    </citation>
    <scope>NUCLEOTIDE SEQUENCE [LARGE SCALE GENOMIC DNA]</scope>
    <source>
        <strain evidence="15">S2_005_002_R2_34</strain>
    </source>
</reference>
<evidence type="ECO:0000256" key="2">
    <source>
        <dbReference type="ARBA" id="ARBA00022448"/>
    </source>
</evidence>
<dbReference type="NCBIfam" id="NF010178">
    <property type="entry name" value="PRK13657.1"/>
    <property type="match status" value="1"/>
</dbReference>
<feature type="domain" description="ABC transporter" evidence="13">
    <location>
        <begin position="333"/>
        <end position="567"/>
    </location>
</feature>
<dbReference type="SMART" id="SM00382">
    <property type="entry name" value="AAA"/>
    <property type="match status" value="1"/>
</dbReference>
<keyword evidence="5" id="KW-0762">Sugar transport</keyword>
<gene>
    <name evidence="15" type="ORF">DI556_03820</name>
</gene>
<sequence>MTRVYLRSLGLLAAERGQAILLAAASVAIAVVQLAEPILFGRVVDALAGGTDAFPTIGLWAALGLFGIVAGVVVSVAADRLAHRRRMAAMAEAFERAITLPIGYHAARGTGAVVRGILAGTSALFGLWLSVLRAQLTAVVSILLLIPTALGMNVAMAAILITLAALYAVLNVLVIRRTRAGQASVEGHHANVFGRVGDVIGNVTVVQSFTRLGAETQAMRGLIDQLLAAQYPVLTWWGFLTVLTRAAATIAMVLVLATGAVLARRGEVTVGEIVAFVAFATLLIGKLDTLSGFVSGVFTQTPTLASYFELIDAKAQVAEKPGAAVLGRVAGGVAYRGVTMRFPGSDQGVFDLDFEAAPGRTVALVGPTGSGKSTTLALLQRLRDPDAGVIEIDGRDITGVTLNSLRHNIAVVFQEAGLFNRSIAENIRVGRPEATDAEVEEAARRAEADRFIARKEGGYGFVIGERGSALSGGERQRLAIARAILKDAPILILDEATSALDPETEAKIKRALDRLREGRTTFIIAHRLSTVADADEILVLDQGRIIERGTFAGLVAQGGLFARLVREGGFTEPTEP</sequence>
<dbReference type="NCBIfam" id="TIGR01192">
    <property type="entry name" value="chvA"/>
    <property type="match status" value="1"/>
</dbReference>
<dbReference type="GO" id="GO:0015441">
    <property type="term" value="F:ABC-type beta-glucan transporter activity"/>
    <property type="evidence" value="ECO:0007669"/>
    <property type="project" value="InterPro"/>
</dbReference>
<keyword evidence="7" id="KW-0547">Nucleotide-binding</keyword>
<dbReference type="GO" id="GO:0005886">
    <property type="term" value="C:plasma membrane"/>
    <property type="evidence" value="ECO:0007669"/>
    <property type="project" value="UniProtKB-SubCell"/>
</dbReference>
<dbReference type="GO" id="GO:0005524">
    <property type="term" value="F:ATP binding"/>
    <property type="evidence" value="ECO:0007669"/>
    <property type="project" value="UniProtKB-KW"/>
</dbReference>
<comment type="subcellular location">
    <subcellularLocation>
        <location evidence="1">Cell membrane</location>
        <topology evidence="1">Multi-pass membrane protein</topology>
    </subcellularLocation>
</comment>
<dbReference type="Gene3D" id="3.40.50.300">
    <property type="entry name" value="P-loop containing nucleotide triphosphate hydrolases"/>
    <property type="match status" value="1"/>
</dbReference>
<dbReference type="PROSITE" id="PS50893">
    <property type="entry name" value="ABC_TRANSPORTER_2"/>
    <property type="match status" value="1"/>
</dbReference>
<dbReference type="Gene3D" id="1.20.1560.10">
    <property type="entry name" value="ABC transporter type 1, transmembrane domain"/>
    <property type="match status" value="1"/>
</dbReference>
<dbReference type="InterPro" id="IPR036640">
    <property type="entry name" value="ABC1_TM_sf"/>
</dbReference>
<keyword evidence="3" id="KW-1003">Cell membrane</keyword>
<keyword evidence="2" id="KW-0813">Transport</keyword>
<dbReference type="GO" id="GO:0016887">
    <property type="term" value="F:ATP hydrolysis activity"/>
    <property type="evidence" value="ECO:0007669"/>
    <property type="project" value="InterPro"/>
</dbReference>
<dbReference type="FunFam" id="3.40.50.300:FF:000221">
    <property type="entry name" value="Multidrug ABC transporter ATP-binding protein"/>
    <property type="match status" value="1"/>
</dbReference>
<dbReference type="Pfam" id="PF00005">
    <property type="entry name" value="ABC_tran"/>
    <property type="match status" value="1"/>
</dbReference>
<dbReference type="EMBL" id="QFPW01000002">
    <property type="protein sequence ID" value="PZQ51307.1"/>
    <property type="molecule type" value="Genomic_DNA"/>
</dbReference>
<comment type="caution">
    <text evidence="15">The sequence shown here is derived from an EMBL/GenBank/DDBJ whole genome shotgun (WGS) entry which is preliminary data.</text>
</comment>
<keyword evidence="9" id="KW-1278">Translocase</keyword>
<evidence type="ECO:0000256" key="12">
    <source>
        <dbReference type="SAM" id="Phobius"/>
    </source>
</evidence>
<dbReference type="InterPro" id="IPR027417">
    <property type="entry name" value="P-loop_NTPase"/>
</dbReference>
<evidence type="ECO:0000256" key="5">
    <source>
        <dbReference type="ARBA" id="ARBA00022597"/>
    </source>
</evidence>
<evidence type="ECO:0000259" key="14">
    <source>
        <dbReference type="PROSITE" id="PS50929"/>
    </source>
</evidence>
<evidence type="ECO:0000256" key="9">
    <source>
        <dbReference type="ARBA" id="ARBA00022967"/>
    </source>
</evidence>
<evidence type="ECO:0000259" key="13">
    <source>
        <dbReference type="PROSITE" id="PS50893"/>
    </source>
</evidence>
<dbReference type="PANTHER" id="PTHR43394">
    <property type="entry name" value="ATP-DEPENDENT PERMEASE MDL1, MITOCHONDRIAL"/>
    <property type="match status" value="1"/>
</dbReference>
<keyword evidence="8 15" id="KW-0067">ATP-binding</keyword>
<dbReference type="InterPro" id="IPR011527">
    <property type="entry name" value="ABC1_TM_dom"/>
</dbReference>
<protein>
    <submittedName>
        <fullName evidence="15">Glucan ABC transporter ATP-binding protein/ permease</fullName>
    </submittedName>
</protein>
<keyword evidence="11 12" id="KW-0472">Membrane</keyword>
<feature type="transmembrane region" description="Helical" evidence="12">
    <location>
        <begin position="59"/>
        <end position="78"/>
    </location>
</feature>
<evidence type="ECO:0000256" key="11">
    <source>
        <dbReference type="ARBA" id="ARBA00023136"/>
    </source>
</evidence>
<evidence type="ECO:0000256" key="10">
    <source>
        <dbReference type="ARBA" id="ARBA00022989"/>
    </source>
</evidence>
<dbReference type="PROSITE" id="PS50929">
    <property type="entry name" value="ABC_TM1F"/>
    <property type="match status" value="1"/>
</dbReference>
<feature type="transmembrane region" description="Helical" evidence="12">
    <location>
        <begin position="125"/>
        <end position="146"/>
    </location>
</feature>
<evidence type="ECO:0000256" key="7">
    <source>
        <dbReference type="ARBA" id="ARBA00022741"/>
    </source>
</evidence>
<dbReference type="InterPro" id="IPR003593">
    <property type="entry name" value="AAA+_ATPase"/>
</dbReference>
<feature type="domain" description="ABC transmembrane type-1" evidence="14">
    <location>
        <begin position="20"/>
        <end position="295"/>
    </location>
</feature>
<dbReference type="PANTHER" id="PTHR43394:SF1">
    <property type="entry name" value="ATP-BINDING CASSETTE SUB-FAMILY B MEMBER 10, MITOCHONDRIAL"/>
    <property type="match status" value="1"/>
</dbReference>
<dbReference type="InterPro" id="IPR017871">
    <property type="entry name" value="ABC_transporter-like_CS"/>
</dbReference>
<dbReference type="InterPro" id="IPR003439">
    <property type="entry name" value="ABC_transporter-like_ATP-bd"/>
</dbReference>
<dbReference type="InterPro" id="IPR039421">
    <property type="entry name" value="Type_1_exporter"/>
</dbReference>